<accession>A0A0C3DIS2</accession>
<gene>
    <name evidence="2" type="ORF">SCLCIDRAFT_26465</name>
</gene>
<evidence type="ECO:0000313" key="2">
    <source>
        <dbReference type="EMBL" id="KIM60585.1"/>
    </source>
</evidence>
<reference evidence="2 3" key="1">
    <citation type="submission" date="2014-04" db="EMBL/GenBank/DDBJ databases">
        <authorList>
            <consortium name="DOE Joint Genome Institute"/>
            <person name="Kuo A."/>
            <person name="Kohler A."/>
            <person name="Nagy L.G."/>
            <person name="Floudas D."/>
            <person name="Copeland A."/>
            <person name="Barry K.W."/>
            <person name="Cichocki N."/>
            <person name="Veneault-Fourrey C."/>
            <person name="LaButti K."/>
            <person name="Lindquist E.A."/>
            <person name="Lipzen A."/>
            <person name="Lundell T."/>
            <person name="Morin E."/>
            <person name="Murat C."/>
            <person name="Sun H."/>
            <person name="Tunlid A."/>
            <person name="Henrissat B."/>
            <person name="Grigoriev I.V."/>
            <person name="Hibbett D.S."/>
            <person name="Martin F."/>
            <person name="Nordberg H.P."/>
            <person name="Cantor M.N."/>
            <person name="Hua S.X."/>
        </authorList>
    </citation>
    <scope>NUCLEOTIDE SEQUENCE [LARGE SCALE GENOMIC DNA]</scope>
    <source>
        <strain evidence="2 3">Foug A</strain>
    </source>
</reference>
<keyword evidence="3" id="KW-1185">Reference proteome</keyword>
<dbReference type="Pfam" id="PF18759">
    <property type="entry name" value="Plavaka"/>
    <property type="match status" value="1"/>
</dbReference>
<reference evidence="3" key="2">
    <citation type="submission" date="2015-01" db="EMBL/GenBank/DDBJ databases">
        <title>Evolutionary Origins and Diversification of the Mycorrhizal Mutualists.</title>
        <authorList>
            <consortium name="DOE Joint Genome Institute"/>
            <consortium name="Mycorrhizal Genomics Consortium"/>
            <person name="Kohler A."/>
            <person name="Kuo A."/>
            <person name="Nagy L.G."/>
            <person name="Floudas D."/>
            <person name="Copeland A."/>
            <person name="Barry K.W."/>
            <person name="Cichocki N."/>
            <person name="Veneault-Fourrey C."/>
            <person name="LaButti K."/>
            <person name="Lindquist E.A."/>
            <person name="Lipzen A."/>
            <person name="Lundell T."/>
            <person name="Morin E."/>
            <person name="Murat C."/>
            <person name="Riley R."/>
            <person name="Ohm R."/>
            <person name="Sun H."/>
            <person name="Tunlid A."/>
            <person name="Henrissat B."/>
            <person name="Grigoriev I.V."/>
            <person name="Hibbett D.S."/>
            <person name="Martin F."/>
        </authorList>
    </citation>
    <scope>NUCLEOTIDE SEQUENCE [LARGE SCALE GENOMIC DNA]</scope>
    <source>
        <strain evidence="3">Foug A</strain>
    </source>
</reference>
<dbReference type="Proteomes" id="UP000053989">
    <property type="component" value="Unassembled WGS sequence"/>
</dbReference>
<dbReference type="STRING" id="1036808.A0A0C3DIS2"/>
<dbReference type="EMBL" id="KN822060">
    <property type="protein sequence ID" value="KIM60585.1"/>
    <property type="molecule type" value="Genomic_DNA"/>
</dbReference>
<dbReference type="HOGENOM" id="CLU_002498_1_1_1"/>
<dbReference type="InParanoid" id="A0A0C3DIS2"/>
<name>A0A0C3DIS2_9AGAM</name>
<evidence type="ECO:0000313" key="3">
    <source>
        <dbReference type="Proteomes" id="UP000053989"/>
    </source>
</evidence>
<evidence type="ECO:0000256" key="1">
    <source>
        <dbReference type="SAM" id="MobiDB-lite"/>
    </source>
</evidence>
<dbReference type="InterPro" id="IPR041078">
    <property type="entry name" value="Plavaka"/>
</dbReference>
<feature type="compositionally biased region" description="Low complexity" evidence="1">
    <location>
        <begin position="17"/>
        <end position="29"/>
    </location>
</feature>
<organism evidence="2 3">
    <name type="scientific">Scleroderma citrinum Foug A</name>
    <dbReference type="NCBI Taxonomy" id="1036808"/>
    <lineage>
        <taxon>Eukaryota</taxon>
        <taxon>Fungi</taxon>
        <taxon>Dikarya</taxon>
        <taxon>Basidiomycota</taxon>
        <taxon>Agaricomycotina</taxon>
        <taxon>Agaricomycetes</taxon>
        <taxon>Agaricomycetidae</taxon>
        <taxon>Boletales</taxon>
        <taxon>Sclerodermatineae</taxon>
        <taxon>Sclerodermataceae</taxon>
        <taxon>Scleroderma</taxon>
    </lineage>
</organism>
<proteinExistence type="predicted"/>
<dbReference type="OrthoDB" id="3208495at2759"/>
<sequence length="592" mass="67006">METQDIPMEDMYQYDDLPGPSGTLSPGPSADVPTAFSARSGQRLWVPARYADYVPAIQYSRLSHLGASTNDQPAQSHIVGDPNDHVAANNPLPQLPPSLVPYCTDPDSLGLFRVYATRPTLFPQDQTIKSISDAPTFETHDSATQTVGVETNSQLHVPDMALTHEDLFSAFSSPTAGLLMCWQYSGSNEKSAAKLNRLASFTSDPLFDPRESGHFSHECEQRLLQDFLKDDSNPFHTDHGWCRSTVQVHLPKEKMKFTSEMDPLVGVIDVDVHHRSLTDVIQSVFEDPATSTFHMTPFEQYWKTSDGRNVRVYSEVYSSPEMMESYQEIHSLPREPGDDLECVVTPLMLWSDATQLANFGDASLWPVYLYFGNQLKYTRCRPTASACHHVAYIPMLPDDFQDKYSALYGRASTSEVYTHCNCELMHAVWGLLLDEKFMDAYKNGIVLTTLRSGVLLTCIKFLGECPCPWCLVKKRDILKMGMKRDMTFREKKQRVDSVRQCQSVEMARKLLFQHGASLNSQHIKNLLNDESLVPTRNAFSMCLAEFLVNFFRVFLVDLLHEFELGVWKAIFTHLLRILNAVGGMVVPELNWR</sequence>
<dbReference type="AlphaFoldDB" id="A0A0C3DIS2"/>
<feature type="region of interest" description="Disordered" evidence="1">
    <location>
        <begin position="1"/>
        <end position="33"/>
    </location>
</feature>
<protein>
    <submittedName>
        <fullName evidence="2">Uncharacterized protein</fullName>
    </submittedName>
</protein>